<comment type="pathway">
    <text evidence="12">Amino-acid biosynthesis; L-valine biosynthesis; L-valine from pyruvate: step 3/4.</text>
</comment>
<keyword evidence="10" id="KW-0100">Branched-chain amino acid biosynthesis</keyword>
<evidence type="ECO:0000256" key="17">
    <source>
        <dbReference type="SAM" id="SignalP"/>
    </source>
</evidence>
<dbReference type="EMBL" id="BRYB01001392">
    <property type="protein sequence ID" value="GMI24678.1"/>
    <property type="molecule type" value="Genomic_DNA"/>
</dbReference>
<reference evidence="20 21" key="1">
    <citation type="journal article" date="2023" name="Commun. Biol.">
        <title>Genome analysis of Parmales, the sister group of diatoms, reveals the evolutionary specialization of diatoms from phago-mixotrophs to photoautotrophs.</title>
        <authorList>
            <person name="Ban H."/>
            <person name="Sato S."/>
            <person name="Yoshikawa S."/>
            <person name="Yamada K."/>
            <person name="Nakamura Y."/>
            <person name="Ichinomiya M."/>
            <person name="Sato N."/>
            <person name="Blanc-Mathieu R."/>
            <person name="Endo H."/>
            <person name="Kuwata A."/>
            <person name="Ogata H."/>
        </authorList>
    </citation>
    <scope>NUCLEOTIDE SEQUENCE [LARGE SCALE GENOMIC DNA]</scope>
</reference>
<keyword evidence="6" id="KW-0460">Magnesium</keyword>
<organism evidence="20 21">
    <name type="scientific">Tetraparma gracilis</name>
    <dbReference type="NCBI Taxonomy" id="2962635"/>
    <lineage>
        <taxon>Eukaryota</taxon>
        <taxon>Sar</taxon>
        <taxon>Stramenopiles</taxon>
        <taxon>Ochrophyta</taxon>
        <taxon>Bolidophyceae</taxon>
        <taxon>Parmales</taxon>
        <taxon>Triparmaceae</taxon>
        <taxon>Tetraparma</taxon>
    </lineage>
</organism>
<comment type="catalytic activity">
    <reaction evidence="11">
        <text>(2R)-2,3-dihydroxy-3-methylbutanoate = 3-methyl-2-oxobutanoate + H2O</text>
        <dbReference type="Rhea" id="RHEA:24809"/>
        <dbReference type="ChEBI" id="CHEBI:11851"/>
        <dbReference type="ChEBI" id="CHEBI:15377"/>
        <dbReference type="ChEBI" id="CHEBI:49072"/>
        <dbReference type="EC" id="4.2.1.9"/>
    </reaction>
    <physiologicalReaction direction="left-to-right" evidence="11">
        <dbReference type="Rhea" id="RHEA:24810"/>
    </physiologicalReaction>
</comment>
<keyword evidence="4" id="KW-0001">2Fe-2S</keyword>
<evidence type="ECO:0000256" key="3">
    <source>
        <dbReference type="ARBA" id="ARBA00022605"/>
    </source>
</evidence>
<comment type="similarity">
    <text evidence="2">Belongs to the IlvD/Edd family.</text>
</comment>
<dbReference type="Gene3D" id="3.50.30.80">
    <property type="entry name" value="IlvD/EDD C-terminal domain-like"/>
    <property type="match status" value="1"/>
</dbReference>
<evidence type="ECO:0000259" key="18">
    <source>
        <dbReference type="Pfam" id="PF00920"/>
    </source>
</evidence>
<feature type="signal peptide" evidence="17">
    <location>
        <begin position="1"/>
        <end position="22"/>
    </location>
</feature>
<dbReference type="Proteomes" id="UP001165060">
    <property type="component" value="Unassembled WGS sequence"/>
</dbReference>
<comment type="cofactor">
    <cofactor evidence="15">
        <name>[2Fe-2S] cluster</name>
        <dbReference type="ChEBI" id="CHEBI:190135"/>
    </cofactor>
</comment>
<dbReference type="PROSITE" id="PS00887">
    <property type="entry name" value="ILVD_EDD_2"/>
    <property type="match status" value="1"/>
</dbReference>
<dbReference type="PANTHER" id="PTHR21000:SF5">
    <property type="entry name" value="DIHYDROXY-ACID DEHYDRATASE, MITOCHONDRIAL"/>
    <property type="match status" value="1"/>
</dbReference>
<dbReference type="NCBIfam" id="NF002068">
    <property type="entry name" value="PRK00911.1"/>
    <property type="match status" value="1"/>
</dbReference>
<dbReference type="PROSITE" id="PS00886">
    <property type="entry name" value="ILVD_EDD_1"/>
    <property type="match status" value="1"/>
</dbReference>
<dbReference type="InterPro" id="IPR037237">
    <property type="entry name" value="IlvD/EDD_N"/>
</dbReference>
<comment type="pathway">
    <text evidence="13">Amino-acid biosynthesis; L-isoleucine biosynthesis; L-isoleucine from 2-oxobutanoate: step 3/4.</text>
</comment>
<keyword evidence="5" id="KW-0479">Metal-binding</keyword>
<evidence type="ECO:0000256" key="13">
    <source>
        <dbReference type="ARBA" id="ARBA00029437"/>
    </source>
</evidence>
<evidence type="ECO:0000256" key="15">
    <source>
        <dbReference type="ARBA" id="ARBA00034078"/>
    </source>
</evidence>
<keyword evidence="21" id="KW-1185">Reference proteome</keyword>
<keyword evidence="8" id="KW-0411">Iron-sulfur</keyword>
<dbReference type="InterPro" id="IPR050165">
    <property type="entry name" value="DHAD_IlvD/Edd"/>
</dbReference>
<dbReference type="InterPro" id="IPR004404">
    <property type="entry name" value="DihydroxyA_deHydtase"/>
</dbReference>
<sequence length="666" mass="71150">MASPHRTASALLVLSLVAPLLAFLPAPSPLPSPALLPPTRPALGPPHSALFGIPEEVASDPDSAGRLNKYSHVLTGSKQRGAAQAMLYATGIEEEQMSLPQIGVASCWYEGNPCNMHLLDLALSVREGVEKQPLKGYRFNTIGVSDGMSMGTTGMRYSLQSRDVIADSIETTMSAQWYDGLIALPGCDKNMPGTVMAMGRLNRPSIMVYGGTIRGGVQPSTGATLDIVSAFQSYGEFVYDKISEEERMEITKHSCPGQGACGGMYTANTMATAIEALGMSLPYSSSSPADSEEKRRECTDEAGAAMMRLLEMDLKPSEIMTKGAFENAIRMVMMTGGSTNAVLHLIAMSRSLGDPSVHITLDDFQRISDVTPFLADLKPSGKYVMEDIQNIGGTPGMIKFLIDNGMFDGDQMTVTGYTHSQNLANMKHPGLTPGQDIIRPLSNPIKPTGHLQIMYGNLCPGGGVAKITGKEGETFTGVAKVYDSEPAMMEGLNNKEIECGMVVIIRYEGPKGGPGLPEMLTPTSAIMGAGLGDCVALLTDGRFSGGSHGFCIGHITPEAQVGGPIALVQDGDPIRIDARSDTRTIDVLIDEEEFERRRLAWKAPTLRASSGTLFKYIQSVATASDGCVTDEVREDGDGVERWEGKRTPAVVELEAKIAALEKELGR</sequence>
<evidence type="ECO:0000259" key="19">
    <source>
        <dbReference type="Pfam" id="PF24877"/>
    </source>
</evidence>
<evidence type="ECO:0000256" key="5">
    <source>
        <dbReference type="ARBA" id="ARBA00022723"/>
    </source>
</evidence>
<comment type="caution">
    <text evidence="20">The sequence shown here is derived from an EMBL/GenBank/DDBJ whole genome shotgun (WGS) entry which is preliminary data.</text>
</comment>
<evidence type="ECO:0000256" key="4">
    <source>
        <dbReference type="ARBA" id="ARBA00022714"/>
    </source>
</evidence>
<evidence type="ECO:0000256" key="11">
    <source>
        <dbReference type="ARBA" id="ARBA00029304"/>
    </source>
</evidence>
<evidence type="ECO:0000256" key="9">
    <source>
        <dbReference type="ARBA" id="ARBA00023239"/>
    </source>
</evidence>
<evidence type="ECO:0000256" key="14">
    <source>
        <dbReference type="ARBA" id="ARBA00029490"/>
    </source>
</evidence>
<comment type="catalytic activity">
    <reaction evidence="16">
        <text>(2R,3R)-2,3-dihydroxy-3-methylpentanoate = (S)-3-methyl-2-oxopentanoate + H2O</text>
        <dbReference type="Rhea" id="RHEA:27694"/>
        <dbReference type="ChEBI" id="CHEBI:15377"/>
        <dbReference type="ChEBI" id="CHEBI:35146"/>
        <dbReference type="ChEBI" id="CHEBI:49258"/>
        <dbReference type="EC" id="4.2.1.9"/>
    </reaction>
    <physiologicalReaction direction="left-to-right" evidence="16">
        <dbReference type="Rhea" id="RHEA:27695"/>
    </physiologicalReaction>
</comment>
<feature type="domain" description="Dihydroxy-acid/6-phosphogluconate dehydratase N-terminal" evidence="18">
    <location>
        <begin position="100"/>
        <end position="421"/>
    </location>
</feature>
<evidence type="ECO:0000256" key="1">
    <source>
        <dbReference type="ARBA" id="ARBA00001946"/>
    </source>
</evidence>
<keyword evidence="3" id="KW-0028">Amino-acid biosynthesis</keyword>
<evidence type="ECO:0000256" key="2">
    <source>
        <dbReference type="ARBA" id="ARBA00006486"/>
    </source>
</evidence>
<evidence type="ECO:0000256" key="16">
    <source>
        <dbReference type="ARBA" id="ARBA00052865"/>
    </source>
</evidence>
<dbReference type="PANTHER" id="PTHR21000">
    <property type="entry name" value="DIHYDROXY-ACID DEHYDRATASE DAD"/>
    <property type="match status" value="1"/>
</dbReference>
<dbReference type="SUPFAM" id="SSF143975">
    <property type="entry name" value="IlvD/EDD N-terminal domain-like"/>
    <property type="match status" value="1"/>
</dbReference>
<accession>A0ABQ6ME86</accession>
<keyword evidence="17" id="KW-0732">Signal</keyword>
<name>A0ABQ6ME86_9STRA</name>
<dbReference type="SUPFAM" id="SSF52016">
    <property type="entry name" value="LeuD/IlvD-like"/>
    <property type="match status" value="1"/>
</dbReference>
<dbReference type="Pfam" id="PF00920">
    <property type="entry name" value="ILVD_EDD_N"/>
    <property type="match status" value="1"/>
</dbReference>
<keyword evidence="7" id="KW-0408">Iron</keyword>
<proteinExistence type="inferred from homology"/>
<evidence type="ECO:0000256" key="6">
    <source>
        <dbReference type="ARBA" id="ARBA00022842"/>
    </source>
</evidence>
<gene>
    <name evidence="20" type="ORF">TeGR_g5216</name>
</gene>
<comment type="cofactor">
    <cofactor evidence="1">
        <name>Mg(2+)</name>
        <dbReference type="ChEBI" id="CHEBI:18420"/>
    </cofactor>
</comment>
<dbReference type="Pfam" id="PF24877">
    <property type="entry name" value="ILV_EDD_C"/>
    <property type="match status" value="1"/>
</dbReference>
<dbReference type="NCBIfam" id="TIGR00110">
    <property type="entry name" value="ilvD"/>
    <property type="match status" value="1"/>
</dbReference>
<dbReference type="InterPro" id="IPR020558">
    <property type="entry name" value="DiOHA_6PGluconate_deHydtase_CS"/>
</dbReference>
<evidence type="ECO:0000313" key="20">
    <source>
        <dbReference type="EMBL" id="GMI24678.1"/>
    </source>
</evidence>
<evidence type="ECO:0000313" key="21">
    <source>
        <dbReference type="Proteomes" id="UP001165060"/>
    </source>
</evidence>
<keyword evidence="9" id="KW-0456">Lyase</keyword>
<dbReference type="InterPro" id="IPR056740">
    <property type="entry name" value="ILV_EDD_C"/>
</dbReference>
<dbReference type="EC" id="4.2.1.9" evidence="14"/>
<feature type="chain" id="PRO_5046929484" description="dihydroxy-acid dehydratase" evidence="17">
    <location>
        <begin position="23"/>
        <end position="666"/>
    </location>
</feature>
<evidence type="ECO:0000256" key="12">
    <source>
        <dbReference type="ARBA" id="ARBA00029436"/>
    </source>
</evidence>
<evidence type="ECO:0000256" key="7">
    <source>
        <dbReference type="ARBA" id="ARBA00023004"/>
    </source>
</evidence>
<protein>
    <recommendedName>
        <fullName evidence="14">dihydroxy-acid dehydratase</fullName>
        <ecNumber evidence="14">4.2.1.9</ecNumber>
    </recommendedName>
</protein>
<evidence type="ECO:0000256" key="8">
    <source>
        <dbReference type="ARBA" id="ARBA00023014"/>
    </source>
</evidence>
<dbReference type="InterPro" id="IPR000581">
    <property type="entry name" value="ILV_EDD_N"/>
</dbReference>
<dbReference type="InterPro" id="IPR042096">
    <property type="entry name" value="Dihydro-acid_dehy_C"/>
</dbReference>
<feature type="domain" description="Dihydroxy-acid/6-phosphogluconate dehydratase C-terminal" evidence="19">
    <location>
        <begin position="436"/>
        <end position="627"/>
    </location>
</feature>
<evidence type="ECO:0000256" key="10">
    <source>
        <dbReference type="ARBA" id="ARBA00023304"/>
    </source>
</evidence>